<proteinExistence type="predicted"/>
<name>A0A3M0KNG5_HIRRU</name>
<protein>
    <submittedName>
        <fullName evidence="2">Uncharacterized protein</fullName>
    </submittedName>
</protein>
<dbReference type="EMBL" id="QRBI01000105">
    <property type="protein sequence ID" value="RMC14603.1"/>
    <property type="molecule type" value="Genomic_DNA"/>
</dbReference>
<comment type="caution">
    <text evidence="2">The sequence shown here is derived from an EMBL/GenBank/DDBJ whole genome shotgun (WGS) entry which is preliminary data.</text>
</comment>
<dbReference type="Pfam" id="PF15479">
    <property type="entry name" value="DUF4639"/>
    <property type="match status" value="1"/>
</dbReference>
<keyword evidence="3" id="KW-1185">Reference proteome</keyword>
<dbReference type="STRING" id="333673.A0A3M0KNG5"/>
<feature type="region of interest" description="Disordered" evidence="1">
    <location>
        <begin position="234"/>
        <end position="268"/>
    </location>
</feature>
<reference evidence="2 3" key="1">
    <citation type="submission" date="2018-07" db="EMBL/GenBank/DDBJ databases">
        <title>A high quality draft genome assembly of the barn swallow (H. rustica rustica).</title>
        <authorList>
            <person name="Formenti G."/>
            <person name="Chiara M."/>
            <person name="Poveda L."/>
            <person name="Francoijs K.-J."/>
            <person name="Bonisoli-Alquati A."/>
            <person name="Canova L."/>
            <person name="Gianfranceschi L."/>
            <person name="Horner D.S."/>
            <person name="Saino N."/>
        </authorList>
    </citation>
    <scope>NUCLEOTIDE SEQUENCE [LARGE SCALE GENOMIC DNA]</scope>
    <source>
        <strain evidence="2">Chelidonia</strain>
        <tissue evidence="2">Blood</tissue>
    </source>
</reference>
<dbReference type="PANTHER" id="PTHR34438">
    <property type="entry name" value="SI:DKEY-97L20.6"/>
    <property type="match status" value="1"/>
</dbReference>
<dbReference type="Proteomes" id="UP000269221">
    <property type="component" value="Unassembled WGS sequence"/>
</dbReference>
<feature type="region of interest" description="Disordered" evidence="1">
    <location>
        <begin position="1"/>
        <end position="107"/>
    </location>
</feature>
<feature type="compositionally biased region" description="Basic and acidic residues" evidence="1">
    <location>
        <begin position="98"/>
        <end position="107"/>
    </location>
</feature>
<feature type="region of interest" description="Disordered" evidence="1">
    <location>
        <begin position="155"/>
        <end position="180"/>
    </location>
</feature>
<sequence>MAEVGLGELGGTGRTGRDWEAAKRGKGAGGSWEEREDVGSWGVLEYTGKGKSRGAGAKSKADKSRTSARGQARQAKKGSPKTPGRTPRQPSPGPDGEAPPREPLDVRPILDELLERVLSECALAAAARQRVPFTVSRARDAILFVAEWKFLARDEGDPAFEGDPEPERDGVWSEDEEPQTCPLDSWTRGVVFVDDESSLSSDEIIPGPGRVPRAQPELCDPWLASARLAPGVTVRWGRSERRGPAPPGSGGSGNHEQEDEAVRKAEKELKPILDYPVCQLSEYEQ</sequence>
<evidence type="ECO:0000256" key="1">
    <source>
        <dbReference type="SAM" id="MobiDB-lite"/>
    </source>
</evidence>
<dbReference type="AlphaFoldDB" id="A0A3M0KNG5"/>
<evidence type="ECO:0000313" key="3">
    <source>
        <dbReference type="Proteomes" id="UP000269221"/>
    </source>
</evidence>
<evidence type="ECO:0000313" key="2">
    <source>
        <dbReference type="EMBL" id="RMC14603.1"/>
    </source>
</evidence>
<organism evidence="2 3">
    <name type="scientific">Hirundo rustica rustica</name>
    <dbReference type="NCBI Taxonomy" id="333673"/>
    <lineage>
        <taxon>Eukaryota</taxon>
        <taxon>Metazoa</taxon>
        <taxon>Chordata</taxon>
        <taxon>Craniata</taxon>
        <taxon>Vertebrata</taxon>
        <taxon>Euteleostomi</taxon>
        <taxon>Archelosauria</taxon>
        <taxon>Archosauria</taxon>
        <taxon>Dinosauria</taxon>
        <taxon>Saurischia</taxon>
        <taxon>Theropoda</taxon>
        <taxon>Coelurosauria</taxon>
        <taxon>Aves</taxon>
        <taxon>Neognathae</taxon>
        <taxon>Neoaves</taxon>
        <taxon>Telluraves</taxon>
        <taxon>Australaves</taxon>
        <taxon>Passeriformes</taxon>
        <taxon>Sylvioidea</taxon>
        <taxon>Hirundinidae</taxon>
        <taxon>Hirundo</taxon>
    </lineage>
</organism>
<gene>
    <name evidence="2" type="ORF">DUI87_09701</name>
</gene>
<dbReference type="InterPro" id="IPR028042">
    <property type="entry name" value="DUF4639"/>
</dbReference>
<dbReference type="OrthoDB" id="193650at2759"/>
<dbReference type="PANTHER" id="PTHR34438:SF1">
    <property type="entry name" value="CHROMOSOME 2 OPEN READING FRAME 81"/>
    <property type="match status" value="1"/>
</dbReference>
<accession>A0A3M0KNG5</accession>